<dbReference type="PANTHER" id="PTHR43480:SF1">
    <property type="entry name" value="ACYL-[ACYL-CARRIER-PROTEIN]--UDP-N-ACETYLGLUCOSAMINE O-ACYLTRANSFERASE, MITOCHONDRIAL-RELATED"/>
    <property type="match status" value="1"/>
</dbReference>
<dbReference type="InterPro" id="IPR010137">
    <property type="entry name" value="Lipid_A_LpxA"/>
</dbReference>
<evidence type="ECO:0008006" key="3">
    <source>
        <dbReference type="Google" id="ProtNLM"/>
    </source>
</evidence>
<dbReference type="SUPFAM" id="SSF51161">
    <property type="entry name" value="Trimeric LpxA-like enzymes"/>
    <property type="match status" value="1"/>
</dbReference>
<accession>A0A398ALQ1</accession>
<dbReference type="EMBL" id="CM010628">
    <property type="protein sequence ID" value="RID77908.1"/>
    <property type="molecule type" value="Genomic_DNA"/>
</dbReference>
<evidence type="ECO:0000313" key="1">
    <source>
        <dbReference type="EMBL" id="RID77908.1"/>
    </source>
</evidence>
<dbReference type="Gene3D" id="2.160.10.10">
    <property type="entry name" value="Hexapeptide repeat proteins"/>
    <property type="match status" value="1"/>
</dbReference>
<dbReference type="PANTHER" id="PTHR43480">
    <property type="entry name" value="ACYL-[ACYL-CARRIER-PROTEIN]--UDP-N-ACETYLGLUCOSAMINE O-ACYLTRANSFERASE"/>
    <property type="match status" value="1"/>
</dbReference>
<dbReference type="GO" id="GO:0008610">
    <property type="term" value="P:lipid biosynthetic process"/>
    <property type="evidence" value="ECO:0007669"/>
    <property type="project" value="InterPro"/>
</dbReference>
<organism evidence="1 2">
    <name type="scientific">Brassica campestris</name>
    <name type="common">Field mustard</name>
    <dbReference type="NCBI Taxonomy" id="3711"/>
    <lineage>
        <taxon>Eukaryota</taxon>
        <taxon>Viridiplantae</taxon>
        <taxon>Streptophyta</taxon>
        <taxon>Embryophyta</taxon>
        <taxon>Tracheophyta</taxon>
        <taxon>Spermatophyta</taxon>
        <taxon>Magnoliopsida</taxon>
        <taxon>eudicotyledons</taxon>
        <taxon>Gunneridae</taxon>
        <taxon>Pentapetalae</taxon>
        <taxon>rosids</taxon>
        <taxon>malvids</taxon>
        <taxon>Brassicales</taxon>
        <taxon>Brassicaceae</taxon>
        <taxon>Brassiceae</taxon>
        <taxon>Brassica</taxon>
    </lineage>
</organism>
<proteinExistence type="predicted"/>
<reference evidence="1 2" key="1">
    <citation type="submission" date="2018-06" db="EMBL/GenBank/DDBJ databases">
        <title>WGS assembly of Brassica rapa FPsc.</title>
        <authorList>
            <person name="Bowman J."/>
            <person name="Kohchi T."/>
            <person name="Yamato K."/>
            <person name="Jenkins J."/>
            <person name="Shu S."/>
            <person name="Ishizaki K."/>
            <person name="Yamaoka S."/>
            <person name="Nishihama R."/>
            <person name="Nakamura Y."/>
            <person name="Berger F."/>
            <person name="Adam C."/>
            <person name="Aki S."/>
            <person name="Althoff F."/>
            <person name="Araki T."/>
            <person name="Arteaga-Vazquez M."/>
            <person name="Balasubrmanian S."/>
            <person name="Bauer D."/>
            <person name="Boehm C."/>
            <person name="Briginshaw L."/>
            <person name="Caballero-Perez J."/>
            <person name="Catarino B."/>
            <person name="Chen F."/>
            <person name="Chiyoda S."/>
            <person name="Chovatia M."/>
            <person name="Davies K."/>
            <person name="Delmans M."/>
            <person name="Demura T."/>
            <person name="Dierschke T."/>
            <person name="Dolan L."/>
            <person name="Dorantes-Acosta A."/>
            <person name="Eklund D."/>
            <person name="Florent S."/>
            <person name="Flores-Sandoval E."/>
            <person name="Fujiyama A."/>
            <person name="Fukuzawa H."/>
            <person name="Galik B."/>
            <person name="Grimanelli D."/>
            <person name="Grimwood J."/>
            <person name="Grossniklaus U."/>
            <person name="Hamada T."/>
            <person name="Haseloff J."/>
            <person name="Hetherington A."/>
            <person name="Higo A."/>
            <person name="Hirakawa Y."/>
            <person name="Hundley H."/>
            <person name="Ikeda Y."/>
            <person name="Inoue K."/>
            <person name="Inoue S."/>
            <person name="Ishida S."/>
            <person name="Jia Q."/>
            <person name="Kakita M."/>
            <person name="Kanazawa T."/>
            <person name="Kawai Y."/>
            <person name="Kawashima T."/>
            <person name="Kennedy M."/>
            <person name="Kinose K."/>
            <person name="Kinoshita T."/>
            <person name="Kohara Y."/>
            <person name="Koide E."/>
            <person name="Komatsu K."/>
            <person name="Kopischke S."/>
            <person name="Kubo M."/>
            <person name="Kyozuka J."/>
            <person name="Lagercrantz U."/>
            <person name="Lin S."/>
            <person name="Lindquist E."/>
            <person name="Lipzen A."/>
            <person name="Lu C."/>
            <person name="Luna E."/>
            <person name="Martienssen R."/>
            <person name="Minamino N."/>
            <person name="Mizutani M."/>
            <person name="Mizutani M."/>
            <person name="Mochizuki N."/>
            <person name="Monte I."/>
            <person name="Mosher R."/>
            <person name="Nagasaki H."/>
            <person name="Nakagami H."/>
            <person name="Naramoto S."/>
            <person name="Nishitani K."/>
            <person name="Ohtani M."/>
            <person name="Okamoto T."/>
            <person name="Okumura M."/>
            <person name="Phillips J."/>
            <person name="Pollak B."/>
            <person name="Reinders A."/>
            <person name="Roevekamp M."/>
            <person name="Sano R."/>
            <person name="Sawa S."/>
            <person name="Schmid M."/>
            <person name="Shirakawa M."/>
            <person name="Solano R."/>
            <person name="Spunde A."/>
            <person name="Suetsugu N."/>
            <person name="Sugano S."/>
            <person name="Sugiyama A."/>
            <person name="Sun R."/>
            <person name="Suzuki Y."/>
            <person name="Takenaka M."/>
            <person name="Takezawa D."/>
            <person name="Tomogane H."/>
            <person name="Tsuzuki M."/>
            <person name="Ueda T."/>
            <person name="Umeda M."/>
            <person name="Ward J."/>
            <person name="Watanabe Y."/>
            <person name="Yazaki K."/>
            <person name="Yokoyama R."/>
            <person name="Yoshitake Y."/>
            <person name="Yotsui I."/>
            <person name="Zachgo S."/>
            <person name="Schmutz J."/>
        </authorList>
    </citation>
    <scope>NUCLEOTIDE SEQUENCE [LARGE SCALE GENOMIC DNA]</scope>
    <source>
        <strain evidence="2">cv. B-3</strain>
    </source>
</reference>
<dbReference type="InterPro" id="IPR011004">
    <property type="entry name" value="Trimer_LpxA-like_sf"/>
</dbReference>
<name>A0A398ALQ1_BRACM</name>
<dbReference type="Proteomes" id="UP000264353">
    <property type="component" value="Chromosome A1"/>
</dbReference>
<gene>
    <name evidence="1" type="ORF">BRARA_A00777</name>
</gene>
<sequence length="112" mass="11662">MISLRKAREGLLSPLFSSSIRRSLSSNSNEDARDSEVFIHPSAVLGKGVSVGPYCTVGSSVKVGNGCKLFPSSHIFGTTELGESCVLMTGAVVGDELPGYTVIVGNNIIGQC</sequence>
<dbReference type="AlphaFoldDB" id="A0A398ALQ1"/>
<dbReference type="GO" id="GO:0008780">
    <property type="term" value="F:acyl-[acyl-carrier-protein]-UDP-N-acetylglucosamine O-acyltransferase activity"/>
    <property type="evidence" value="ECO:0007669"/>
    <property type="project" value="InterPro"/>
</dbReference>
<protein>
    <recommendedName>
        <fullName evidence="3">UDP N-acetylglucosamine O-acyltransferase C-terminal domain-containing protein</fullName>
    </recommendedName>
</protein>
<evidence type="ECO:0000313" key="2">
    <source>
        <dbReference type="Proteomes" id="UP000264353"/>
    </source>
</evidence>